<feature type="compositionally biased region" description="Polar residues" evidence="1">
    <location>
        <begin position="72"/>
        <end position="87"/>
    </location>
</feature>
<dbReference type="Proteomes" id="UP000001449">
    <property type="component" value="Chromosome 12"/>
</dbReference>
<dbReference type="EMBL" id="CM000647">
    <property type="protein sequence ID" value="EED89736.1"/>
    <property type="molecule type" value="Genomic_DNA"/>
</dbReference>
<keyword evidence="2" id="KW-0472">Membrane</keyword>
<reference evidence="3 4" key="2">
    <citation type="journal article" date="2008" name="Nature">
        <title>The Phaeodactylum genome reveals the evolutionary history of diatom genomes.</title>
        <authorList>
            <person name="Bowler C."/>
            <person name="Allen A.E."/>
            <person name="Badger J.H."/>
            <person name="Grimwood J."/>
            <person name="Jabbari K."/>
            <person name="Kuo A."/>
            <person name="Maheswari U."/>
            <person name="Martens C."/>
            <person name="Maumus F."/>
            <person name="Otillar R.P."/>
            <person name="Rayko E."/>
            <person name="Salamov A."/>
            <person name="Vandepoele K."/>
            <person name="Beszteri B."/>
            <person name="Gruber A."/>
            <person name="Heijde M."/>
            <person name="Katinka M."/>
            <person name="Mock T."/>
            <person name="Valentin K."/>
            <person name="Verret F."/>
            <person name="Berges J.A."/>
            <person name="Brownlee C."/>
            <person name="Cadoret J.P."/>
            <person name="Chiovitti A."/>
            <person name="Choi C.J."/>
            <person name="Coesel S."/>
            <person name="De Martino A."/>
            <person name="Detter J.C."/>
            <person name="Durkin C."/>
            <person name="Falciatore A."/>
            <person name="Fournet J."/>
            <person name="Haruta M."/>
            <person name="Huysman M.J."/>
            <person name="Jenkins B.D."/>
            <person name="Jiroutova K."/>
            <person name="Jorgensen R.E."/>
            <person name="Joubert Y."/>
            <person name="Kaplan A."/>
            <person name="Kroger N."/>
            <person name="Kroth P.G."/>
            <person name="La Roche J."/>
            <person name="Lindquist E."/>
            <person name="Lommer M."/>
            <person name="Martin-Jezequel V."/>
            <person name="Lopez P.J."/>
            <person name="Lucas S."/>
            <person name="Mangogna M."/>
            <person name="McGinnis K."/>
            <person name="Medlin L.K."/>
            <person name="Montsant A."/>
            <person name="Oudot-Le Secq M.P."/>
            <person name="Napoli C."/>
            <person name="Obornik M."/>
            <person name="Parker M.S."/>
            <person name="Petit J.L."/>
            <person name="Porcel B.M."/>
            <person name="Poulsen N."/>
            <person name="Robison M."/>
            <person name="Rychlewski L."/>
            <person name="Rynearson T.A."/>
            <person name="Schmutz J."/>
            <person name="Shapiro H."/>
            <person name="Siaut M."/>
            <person name="Stanley M."/>
            <person name="Sussman M.R."/>
            <person name="Taylor A.R."/>
            <person name="Vardi A."/>
            <person name="von Dassow P."/>
            <person name="Vyverman W."/>
            <person name="Willis A."/>
            <person name="Wyrwicz L.S."/>
            <person name="Rokhsar D.S."/>
            <person name="Weissenbach J."/>
            <person name="Armbrust E.V."/>
            <person name="Green B.R."/>
            <person name="Van de Peer Y."/>
            <person name="Grigoriev I.V."/>
        </authorList>
    </citation>
    <scope>NUCLEOTIDE SEQUENCE [LARGE SCALE GENOMIC DNA]</scope>
    <source>
        <strain evidence="3 4">CCMP1335</strain>
    </source>
</reference>
<dbReference type="GeneID" id="7448031"/>
<reference evidence="3 4" key="1">
    <citation type="journal article" date="2004" name="Science">
        <title>The genome of the diatom Thalassiosira pseudonana: ecology, evolution, and metabolism.</title>
        <authorList>
            <person name="Armbrust E.V."/>
            <person name="Berges J.A."/>
            <person name="Bowler C."/>
            <person name="Green B.R."/>
            <person name="Martinez D."/>
            <person name="Putnam N.H."/>
            <person name="Zhou S."/>
            <person name="Allen A.E."/>
            <person name="Apt K.E."/>
            <person name="Bechner M."/>
            <person name="Brzezinski M.A."/>
            <person name="Chaal B.K."/>
            <person name="Chiovitti A."/>
            <person name="Davis A.K."/>
            <person name="Demarest M.S."/>
            <person name="Detter J.C."/>
            <person name="Glavina T."/>
            <person name="Goodstein D."/>
            <person name="Hadi M.Z."/>
            <person name="Hellsten U."/>
            <person name="Hildebrand M."/>
            <person name="Jenkins B.D."/>
            <person name="Jurka J."/>
            <person name="Kapitonov V.V."/>
            <person name="Kroger N."/>
            <person name="Lau W.W."/>
            <person name="Lane T.W."/>
            <person name="Larimer F.W."/>
            <person name="Lippmeier J.C."/>
            <person name="Lucas S."/>
            <person name="Medina M."/>
            <person name="Montsant A."/>
            <person name="Obornik M."/>
            <person name="Parker M.S."/>
            <person name="Palenik B."/>
            <person name="Pazour G.J."/>
            <person name="Richardson P.M."/>
            <person name="Rynearson T.A."/>
            <person name="Saito M.A."/>
            <person name="Schwartz D.C."/>
            <person name="Thamatrakoln K."/>
            <person name="Valentin K."/>
            <person name="Vardi A."/>
            <person name="Wilkerson F.P."/>
            <person name="Rokhsar D.S."/>
        </authorList>
    </citation>
    <scope>NUCLEOTIDE SEQUENCE [LARGE SCALE GENOMIC DNA]</scope>
    <source>
        <strain evidence="3 4">CCMP1335</strain>
    </source>
</reference>
<accession>B8CAT2</accession>
<dbReference type="eggNOG" id="ENOG502SXZP">
    <property type="taxonomic scope" value="Eukaryota"/>
</dbReference>
<evidence type="ECO:0000256" key="1">
    <source>
        <dbReference type="SAM" id="MobiDB-lite"/>
    </source>
</evidence>
<evidence type="ECO:0000313" key="3">
    <source>
        <dbReference type="EMBL" id="EED89736.1"/>
    </source>
</evidence>
<keyword evidence="2" id="KW-1133">Transmembrane helix</keyword>
<dbReference type="KEGG" id="tps:THAPSDRAFT_9255"/>
<sequence>MTSFPILLYNTNHTMTFTQNLFRRHTATNGRNRGGDGEAENASSVVVGEGTSDAANVDGGESSSTIDDDGILTSTARNNTSLTSNINGDDEEQELVVQIPNISNTNNAAATATTLPFFQTWTPSEQDTSLRRQAIHREVERVQRANFIHFALLCLVPTSLLLIVIAAIVSEDGECSAESSGGGGGGDDGGYLTLCEREARTFVNAFTTRCICDAVRSVAWEDEEGVVVDDPVDSGGV</sequence>
<evidence type="ECO:0000256" key="2">
    <source>
        <dbReference type="SAM" id="Phobius"/>
    </source>
</evidence>
<dbReference type="HOGENOM" id="CLU_1172733_0_0_1"/>
<keyword evidence="4" id="KW-1185">Reference proteome</keyword>
<dbReference type="RefSeq" id="XP_002293275.1">
    <property type="nucleotide sequence ID" value="XM_002293239.1"/>
</dbReference>
<evidence type="ECO:0000313" key="4">
    <source>
        <dbReference type="Proteomes" id="UP000001449"/>
    </source>
</evidence>
<dbReference type="InParanoid" id="B8CAT2"/>
<feature type="transmembrane region" description="Helical" evidence="2">
    <location>
        <begin position="147"/>
        <end position="169"/>
    </location>
</feature>
<keyword evidence="2" id="KW-0812">Transmembrane</keyword>
<feature type="region of interest" description="Disordered" evidence="1">
    <location>
        <begin position="51"/>
        <end position="89"/>
    </location>
</feature>
<protein>
    <submittedName>
        <fullName evidence="3">Uncharacterized protein</fullName>
    </submittedName>
</protein>
<proteinExistence type="predicted"/>
<dbReference type="AlphaFoldDB" id="B8CAT2"/>
<name>B8CAT2_THAPS</name>
<gene>
    <name evidence="3" type="ORF">THAPSDRAFT_9255</name>
</gene>
<organism evidence="3 4">
    <name type="scientific">Thalassiosira pseudonana</name>
    <name type="common">Marine diatom</name>
    <name type="synonym">Cyclotella nana</name>
    <dbReference type="NCBI Taxonomy" id="35128"/>
    <lineage>
        <taxon>Eukaryota</taxon>
        <taxon>Sar</taxon>
        <taxon>Stramenopiles</taxon>
        <taxon>Ochrophyta</taxon>
        <taxon>Bacillariophyta</taxon>
        <taxon>Coscinodiscophyceae</taxon>
        <taxon>Thalassiosirophycidae</taxon>
        <taxon>Thalassiosirales</taxon>
        <taxon>Thalassiosiraceae</taxon>
        <taxon>Thalassiosira</taxon>
    </lineage>
</organism>
<dbReference type="PaxDb" id="35128-Thaps9255"/>